<dbReference type="Proteomes" id="UP000555393">
    <property type="component" value="Unassembled WGS sequence"/>
</dbReference>
<gene>
    <name evidence="1" type="ORF">FHS77_000012</name>
</gene>
<accession>A0A841M1K3</accession>
<keyword evidence="2" id="KW-1185">Reference proteome</keyword>
<dbReference type="AlphaFoldDB" id="A0A841M1K3"/>
<dbReference type="EMBL" id="JACIIU010000001">
    <property type="protein sequence ID" value="MBB6259504.1"/>
    <property type="molecule type" value="Genomic_DNA"/>
</dbReference>
<comment type="caution">
    <text evidence="1">The sequence shown here is derived from an EMBL/GenBank/DDBJ whole genome shotgun (WGS) entry which is preliminary data.</text>
</comment>
<protein>
    <submittedName>
        <fullName evidence="1">Uncharacterized protein</fullName>
    </submittedName>
</protein>
<evidence type="ECO:0000313" key="1">
    <source>
        <dbReference type="EMBL" id="MBB6259504.1"/>
    </source>
</evidence>
<name>A0A841M1K3_9HYPH</name>
<reference evidence="1 2" key="1">
    <citation type="submission" date="2020-08" db="EMBL/GenBank/DDBJ databases">
        <title>Genomic Encyclopedia of Type Strains, Phase IV (KMG-IV): sequencing the most valuable type-strain genomes for metagenomic binning, comparative biology and taxonomic classification.</title>
        <authorList>
            <person name="Goeker M."/>
        </authorList>
    </citation>
    <scope>NUCLEOTIDE SEQUENCE [LARGE SCALE GENOMIC DNA]</scope>
    <source>
        <strain evidence="1 2">DSM 22336</strain>
    </source>
</reference>
<evidence type="ECO:0000313" key="2">
    <source>
        <dbReference type="Proteomes" id="UP000555393"/>
    </source>
</evidence>
<proteinExistence type="predicted"/>
<organism evidence="1 2">
    <name type="scientific">Paenochrobactrum gallinarii</name>
    <dbReference type="NCBI Taxonomy" id="643673"/>
    <lineage>
        <taxon>Bacteria</taxon>
        <taxon>Pseudomonadati</taxon>
        <taxon>Pseudomonadota</taxon>
        <taxon>Alphaproteobacteria</taxon>
        <taxon>Hyphomicrobiales</taxon>
        <taxon>Brucellaceae</taxon>
        <taxon>Paenochrobactrum</taxon>
    </lineage>
</organism>
<sequence length="52" mass="6000">MEQIKNIREQTMEFPDDGSYSGCDVLYFGQPVHCDFRNLDQRNLMSVISPAC</sequence>